<dbReference type="CDD" id="cd05236">
    <property type="entry name" value="FAR-N_SDR_e"/>
    <property type="match status" value="2"/>
</dbReference>
<dbReference type="Pfam" id="PF07993">
    <property type="entry name" value="NAD_binding_4"/>
    <property type="match status" value="2"/>
</dbReference>
<feature type="domain" description="Thioester reductase (TE)" evidence="12">
    <location>
        <begin position="622"/>
        <end position="890"/>
    </location>
</feature>
<feature type="transmembrane region" description="Helical" evidence="10">
    <location>
        <begin position="457"/>
        <end position="479"/>
    </location>
</feature>
<dbReference type="GO" id="GO:0016020">
    <property type="term" value="C:membrane"/>
    <property type="evidence" value="ECO:0007669"/>
    <property type="project" value="UniProtKB-SubCell"/>
</dbReference>
<evidence type="ECO:0000256" key="2">
    <source>
        <dbReference type="ARBA" id="ARBA00005928"/>
    </source>
</evidence>
<evidence type="ECO:0000256" key="6">
    <source>
        <dbReference type="ARBA" id="ARBA00022989"/>
    </source>
</evidence>
<dbReference type="InterPro" id="IPR013120">
    <property type="entry name" value="FAR_NAD-bd"/>
</dbReference>
<sequence>MSFLQYLGWLTGQRPTVIPRFVVWCSDLLPFLGFLPNGVSELYPPPLIVDSPTILFPCVTYDMVSLYNNKPVSYHTCTSRSRTMHHQSCLKYTMMRGTIKKLVAMAPSVGVSEFFAGKKIFITGATGFMGKVLIEKLLRCCPDIDKIYILLRAKKGQGTKERLENFINCRLFDKLQDTSPKVLDKLHVVPGDILQDELGMSIADWDELQRECQIVFHCAACVRFDTFIRDAVAMNTEGTMKVLKLAAGMKKLEVFLHVSTSYCRCELPVLEERLYPAAHRPQDVMHCVRWMDDDLLKHLSPKLIEPQPNTYAYTKSLTEDLVSQHAGKFPIAIARPSIVSAAHKEPLPGWVDNMNGPTGLLVGAGKGVIRTILLNDSYLADIVPVDIAVNGCILLAYVTAIEKPKEIRVCNITQSGINPLTWGRALDMGRVHVQEFPFSVCLWYPGGSPKNSRIQHYIALFFTHFLPAYLVDLLMFLMGKKTFMVKIQKRVNYGLEVLQYYTTKEWFFTNDYFVSLREKISKQDNETFYTDMNMLNWSKYIRNYIRGAREYCCKEDPATLPQARRLQKQLYYLDRAVQFYISASIRDHFAIQCASHLAKNKNLNNNMQPSVAEFYTGKSILVTGATGFVGKVLVEKLLRSCDGINKIYLLLRQKKGVSSEDRLKELCNNKCFENLRAKQPEVFNKLKLIAGDILEDELGLSNDDRQELQKNCNIIFHSAACVRFDQKLKEAVNLNTTGTLRVLELAETMENLEAFVHLSTAYCRCELPVLEEKLYPAMHSPRRILDIVQWMDDDMLNYLEPKLIASEPNTYSYTKAITENLVAEYQTKFPIAIGRPSIVTSSWKEPMPGWVDNKNGPTGLLIGSGKGVIRTMHCEASYHADAIPVDVVTNGCILIAYATAIDRSKEMRIYNITLSGIKKITWGQIIEIGKKWVTIYPYTLALWYVGGNIKSYWLTHQLCLIFTHLLPAYFVDGLLFLLGKKTFMVNVQKRISHGLSVLQYYTTKEWHFKNTNFLSLQKRISKEEDDTFFTDVSTLDEEEYLKDYVLGARHYVLKEDPNNLPRARKLNNIRYVVDIVAKVILVGLFIWFLYSRIPAMTSFVASIDNSLRNWLNGETSYASIV</sequence>
<evidence type="ECO:0000259" key="12">
    <source>
        <dbReference type="Pfam" id="PF07993"/>
    </source>
</evidence>
<dbReference type="GO" id="GO:0080019">
    <property type="term" value="F:alcohol-forming very long-chain fatty acyl-CoA reductase activity"/>
    <property type="evidence" value="ECO:0007669"/>
    <property type="project" value="InterPro"/>
</dbReference>
<comment type="catalytic activity">
    <reaction evidence="9 10">
        <text>a long-chain fatty acyl-CoA + 2 NADPH + 2 H(+) = a long-chain primary fatty alcohol + 2 NADP(+) + CoA</text>
        <dbReference type="Rhea" id="RHEA:52716"/>
        <dbReference type="ChEBI" id="CHEBI:15378"/>
        <dbReference type="ChEBI" id="CHEBI:57287"/>
        <dbReference type="ChEBI" id="CHEBI:57783"/>
        <dbReference type="ChEBI" id="CHEBI:58349"/>
        <dbReference type="ChEBI" id="CHEBI:77396"/>
        <dbReference type="ChEBI" id="CHEBI:83139"/>
        <dbReference type="EC" id="1.2.1.84"/>
    </reaction>
</comment>
<dbReference type="STRING" id="66420.A0A194PTU7"/>
<reference evidence="13 14" key="1">
    <citation type="journal article" date="2015" name="Nat. Commun.">
        <title>Outbred genome sequencing and CRISPR/Cas9 gene editing in butterflies.</title>
        <authorList>
            <person name="Li X."/>
            <person name="Fan D."/>
            <person name="Zhang W."/>
            <person name="Liu G."/>
            <person name="Zhang L."/>
            <person name="Zhao L."/>
            <person name="Fang X."/>
            <person name="Chen L."/>
            <person name="Dong Y."/>
            <person name="Chen Y."/>
            <person name="Ding Y."/>
            <person name="Zhao R."/>
            <person name="Feng M."/>
            <person name="Zhu Y."/>
            <person name="Feng Y."/>
            <person name="Jiang X."/>
            <person name="Zhu D."/>
            <person name="Xiang H."/>
            <person name="Feng X."/>
            <person name="Li S."/>
            <person name="Wang J."/>
            <person name="Zhang G."/>
            <person name="Kronforst M.R."/>
            <person name="Wang W."/>
        </authorList>
    </citation>
    <scope>NUCLEOTIDE SEQUENCE [LARGE SCALE GENOMIC DNA]</scope>
    <source>
        <strain evidence="13">Ya'a_city_454_Px</strain>
        <tissue evidence="13">Whole body</tissue>
    </source>
</reference>
<evidence type="ECO:0000256" key="4">
    <source>
        <dbReference type="ARBA" id="ARBA00022692"/>
    </source>
</evidence>
<keyword evidence="8 10" id="KW-0472">Membrane</keyword>
<name>A0A194PTU7_PAPXU</name>
<dbReference type="PANTHER" id="PTHR11011">
    <property type="entry name" value="MALE STERILITY PROTEIN 2-RELATED"/>
    <property type="match status" value="1"/>
</dbReference>
<proteinExistence type="inferred from homology"/>
<dbReference type="InterPro" id="IPR026055">
    <property type="entry name" value="FAR"/>
</dbReference>
<feature type="transmembrane region" description="Helical" evidence="10">
    <location>
        <begin position="960"/>
        <end position="979"/>
    </location>
</feature>
<evidence type="ECO:0000256" key="3">
    <source>
        <dbReference type="ARBA" id="ARBA00022516"/>
    </source>
</evidence>
<dbReference type="Pfam" id="PF03015">
    <property type="entry name" value="Sterile"/>
    <property type="match status" value="2"/>
</dbReference>
<evidence type="ECO:0000256" key="7">
    <source>
        <dbReference type="ARBA" id="ARBA00023098"/>
    </source>
</evidence>
<keyword evidence="4 10" id="KW-0812">Transmembrane</keyword>
<feature type="domain" description="Fatty acyl-CoA reductase C-terminal" evidence="11">
    <location>
        <begin position="964"/>
        <end position="1055"/>
    </location>
</feature>
<evidence type="ECO:0000256" key="9">
    <source>
        <dbReference type="ARBA" id="ARBA00052530"/>
    </source>
</evidence>
<evidence type="ECO:0000313" key="14">
    <source>
        <dbReference type="Proteomes" id="UP000053268"/>
    </source>
</evidence>
<dbReference type="EMBL" id="KQ459593">
    <property type="protein sequence ID" value="KPI96398.1"/>
    <property type="molecule type" value="Genomic_DNA"/>
</dbReference>
<dbReference type="PANTHER" id="PTHR11011:SF118">
    <property type="entry name" value="FATTY ACYL-COA REDUCTASE"/>
    <property type="match status" value="1"/>
</dbReference>
<dbReference type="EC" id="1.2.1.84" evidence="10"/>
<dbReference type="Proteomes" id="UP000053268">
    <property type="component" value="Unassembled WGS sequence"/>
</dbReference>
<evidence type="ECO:0000256" key="10">
    <source>
        <dbReference type="RuleBase" id="RU363097"/>
    </source>
</evidence>
<dbReference type="GO" id="GO:0102965">
    <property type="term" value="F:alcohol-forming long-chain fatty acyl-CoA reductase activity"/>
    <property type="evidence" value="ECO:0007669"/>
    <property type="project" value="UniProtKB-EC"/>
</dbReference>
<evidence type="ECO:0000313" key="13">
    <source>
        <dbReference type="EMBL" id="KPI96398.1"/>
    </source>
</evidence>
<evidence type="ECO:0000256" key="5">
    <source>
        <dbReference type="ARBA" id="ARBA00022857"/>
    </source>
</evidence>
<comment type="similarity">
    <text evidence="2 10">Belongs to the fatty acyl-CoA reductase family.</text>
</comment>
<comment type="subcellular location">
    <subcellularLocation>
        <location evidence="1">Membrane</location>
        <topology evidence="1">Multi-pass membrane protein</topology>
    </subcellularLocation>
</comment>
<feature type="transmembrane region" description="Helical" evidence="10">
    <location>
        <begin position="1071"/>
        <end position="1090"/>
    </location>
</feature>
<dbReference type="FunFam" id="3.40.50.720:FF:000143">
    <property type="entry name" value="Fatty acyl-CoA reductase"/>
    <property type="match status" value="2"/>
</dbReference>
<comment type="function">
    <text evidence="10">Catalyzes the reduction of fatty acyl-CoA to fatty alcohols.</text>
</comment>
<keyword evidence="10" id="KW-0560">Oxidoreductase</keyword>
<keyword evidence="7 10" id="KW-0443">Lipid metabolism</keyword>
<dbReference type="Gene3D" id="3.40.50.720">
    <property type="entry name" value="NAD(P)-binding Rossmann-like Domain"/>
    <property type="match status" value="2"/>
</dbReference>
<evidence type="ECO:0000259" key="11">
    <source>
        <dbReference type="Pfam" id="PF03015"/>
    </source>
</evidence>
<feature type="domain" description="Fatty acyl-CoA reductase C-terminal" evidence="11">
    <location>
        <begin position="464"/>
        <end position="555"/>
    </location>
</feature>
<feature type="domain" description="Thioester reductase (TE)" evidence="12">
    <location>
        <begin position="122"/>
        <end position="390"/>
    </location>
</feature>
<dbReference type="GO" id="GO:0035336">
    <property type="term" value="P:long-chain fatty-acyl-CoA metabolic process"/>
    <property type="evidence" value="ECO:0007669"/>
    <property type="project" value="TreeGrafter"/>
</dbReference>
<dbReference type="GO" id="GO:0005777">
    <property type="term" value="C:peroxisome"/>
    <property type="evidence" value="ECO:0007669"/>
    <property type="project" value="TreeGrafter"/>
</dbReference>
<keyword evidence="6 10" id="KW-1133">Transmembrane helix</keyword>
<keyword evidence="14" id="KW-1185">Reference proteome</keyword>
<dbReference type="AlphaFoldDB" id="A0A194PTU7"/>
<evidence type="ECO:0000256" key="1">
    <source>
        <dbReference type="ARBA" id="ARBA00004141"/>
    </source>
</evidence>
<dbReference type="SUPFAM" id="SSF51735">
    <property type="entry name" value="NAD(P)-binding Rossmann-fold domains"/>
    <property type="match status" value="2"/>
</dbReference>
<accession>A0A194PTU7</accession>
<protein>
    <recommendedName>
        <fullName evidence="10">Fatty acyl-CoA reductase</fullName>
        <ecNumber evidence="10">1.2.1.84</ecNumber>
    </recommendedName>
</protein>
<organism evidence="13 14">
    <name type="scientific">Papilio xuthus</name>
    <name type="common">Asian swallowtail butterfly</name>
    <dbReference type="NCBI Taxonomy" id="66420"/>
    <lineage>
        <taxon>Eukaryota</taxon>
        <taxon>Metazoa</taxon>
        <taxon>Ecdysozoa</taxon>
        <taxon>Arthropoda</taxon>
        <taxon>Hexapoda</taxon>
        <taxon>Insecta</taxon>
        <taxon>Pterygota</taxon>
        <taxon>Neoptera</taxon>
        <taxon>Endopterygota</taxon>
        <taxon>Lepidoptera</taxon>
        <taxon>Glossata</taxon>
        <taxon>Ditrysia</taxon>
        <taxon>Papilionoidea</taxon>
        <taxon>Papilionidae</taxon>
        <taxon>Papilioninae</taxon>
        <taxon>Papilio</taxon>
    </lineage>
</organism>
<evidence type="ECO:0000256" key="8">
    <source>
        <dbReference type="ARBA" id="ARBA00023136"/>
    </source>
</evidence>
<dbReference type="InterPro" id="IPR033640">
    <property type="entry name" value="FAR_C"/>
</dbReference>
<gene>
    <name evidence="13" type="ORF">RR46_12428</name>
</gene>
<keyword evidence="5 10" id="KW-0521">NADP</keyword>
<dbReference type="CDD" id="cd09071">
    <property type="entry name" value="FAR_C"/>
    <property type="match status" value="2"/>
</dbReference>
<keyword evidence="3 10" id="KW-0444">Lipid biosynthesis</keyword>
<dbReference type="InterPro" id="IPR036291">
    <property type="entry name" value="NAD(P)-bd_dom_sf"/>
</dbReference>